<dbReference type="RefSeq" id="WP_349637685.1">
    <property type="nucleotide sequence ID" value="NZ_CP090958.1"/>
</dbReference>
<evidence type="ECO:0000313" key="5">
    <source>
        <dbReference type="EMBL" id="WGW10903.1"/>
    </source>
</evidence>
<dbReference type="SUPFAM" id="SSF53850">
    <property type="entry name" value="Periplasmic binding protein-like II"/>
    <property type="match status" value="1"/>
</dbReference>
<dbReference type="EMBL" id="CP090958">
    <property type="protein sequence ID" value="WGW10903.1"/>
    <property type="molecule type" value="Genomic_DNA"/>
</dbReference>
<gene>
    <name evidence="5" type="ORF">LWF01_12370</name>
</gene>
<evidence type="ECO:0000256" key="1">
    <source>
        <dbReference type="ARBA" id="ARBA00008520"/>
    </source>
</evidence>
<dbReference type="InterPro" id="IPR006059">
    <property type="entry name" value="SBP"/>
</dbReference>
<name>A0ABY8QPL5_9MICO</name>
<dbReference type="PANTHER" id="PTHR30061:SF50">
    <property type="entry name" value="MALTOSE_MALTODEXTRIN-BINDING PERIPLASMIC PROTEIN"/>
    <property type="match status" value="1"/>
</dbReference>
<dbReference type="Gene3D" id="3.40.190.10">
    <property type="entry name" value="Periplasmic binding protein-like II"/>
    <property type="match status" value="2"/>
</dbReference>
<proteinExistence type="inferred from homology"/>
<keyword evidence="3 4" id="KW-0732">Signal</keyword>
<accession>A0ABY8QPL5</accession>
<dbReference type="PANTHER" id="PTHR30061">
    <property type="entry name" value="MALTOSE-BINDING PERIPLASMIC PROTEIN"/>
    <property type="match status" value="1"/>
</dbReference>
<organism evidence="5 6">
    <name type="scientific">Saxibacter everestensis</name>
    <dbReference type="NCBI Taxonomy" id="2909229"/>
    <lineage>
        <taxon>Bacteria</taxon>
        <taxon>Bacillati</taxon>
        <taxon>Actinomycetota</taxon>
        <taxon>Actinomycetes</taxon>
        <taxon>Micrococcales</taxon>
        <taxon>Brevibacteriaceae</taxon>
        <taxon>Saxibacter</taxon>
    </lineage>
</organism>
<feature type="signal peptide" evidence="4">
    <location>
        <begin position="1"/>
        <end position="17"/>
    </location>
</feature>
<reference evidence="5 6" key="1">
    <citation type="submission" date="2023-05" db="EMBL/GenBank/DDBJ databases">
        <title>Lithophilousrod everest ZFBP1038 complete genpme.</title>
        <authorList>
            <person name="Tian M."/>
        </authorList>
    </citation>
    <scope>NUCLEOTIDE SEQUENCE [LARGE SCALE GENOMIC DNA]</scope>
    <source>
        <strain evidence="5 6">ZFBP1038</strain>
    </source>
</reference>
<dbReference type="Pfam" id="PF13416">
    <property type="entry name" value="SBP_bac_8"/>
    <property type="match status" value="1"/>
</dbReference>
<protein>
    <submittedName>
        <fullName evidence="5">Extracellular solute-binding protein</fullName>
    </submittedName>
</protein>
<keyword evidence="2" id="KW-0813">Transport</keyword>
<evidence type="ECO:0000256" key="4">
    <source>
        <dbReference type="SAM" id="SignalP"/>
    </source>
</evidence>
<evidence type="ECO:0000256" key="3">
    <source>
        <dbReference type="ARBA" id="ARBA00022729"/>
    </source>
</evidence>
<evidence type="ECO:0000313" key="6">
    <source>
        <dbReference type="Proteomes" id="UP001209083"/>
    </source>
</evidence>
<dbReference type="Proteomes" id="UP001209083">
    <property type="component" value="Chromosome"/>
</dbReference>
<comment type="similarity">
    <text evidence="1">Belongs to the bacterial solute-binding protein 1 family.</text>
</comment>
<sequence length="424" mass="45178">MFAVAAVGVFAATTVAACGPQSSVPTLTWYINPDAGGQTLIAEQCTEEANGAYQIQTSILPRDAAGQREQLVRRLASKDSSIDLMSIDPVYVAELAQAEYIVPVPDDLTGPLTENTIESSVESSSWEGKLVATPFWANTQLLWYRKSVAEAAGLDMSKPVTWDQLIDAAKSQEKEIGAQGIRAEAYMVWLNALIESAGGQIVENPEASAREIQLGLDSEAGKKAAEIVSTIGKEGLGGPTLSTQDENGALTRFQGDTGGFMVNWPFVYAAAKASVDAGALDQSVLDDIAWTTYPAVDEGTPAAPPLGGINIGVGAFGKHQDEAWQAVQCIVEPQRQSQYFVSDGNPPSNTASFDDPKVAEGYPMYETIRKSLEMSAPRPLTPYYNEVTGGLQRTWHPAAGVSPDSTPGASTTLMEQILKGERLL</sequence>
<evidence type="ECO:0000256" key="2">
    <source>
        <dbReference type="ARBA" id="ARBA00022448"/>
    </source>
</evidence>
<keyword evidence="6" id="KW-1185">Reference proteome</keyword>
<feature type="chain" id="PRO_5045072528" evidence="4">
    <location>
        <begin position="18"/>
        <end position="424"/>
    </location>
</feature>